<organism evidence="1 2">
    <name type="scientific">Brachionus plicatilis</name>
    <name type="common">Marine rotifer</name>
    <name type="synonym">Brachionus muelleri</name>
    <dbReference type="NCBI Taxonomy" id="10195"/>
    <lineage>
        <taxon>Eukaryota</taxon>
        <taxon>Metazoa</taxon>
        <taxon>Spiralia</taxon>
        <taxon>Gnathifera</taxon>
        <taxon>Rotifera</taxon>
        <taxon>Eurotatoria</taxon>
        <taxon>Monogononta</taxon>
        <taxon>Pseudotrocha</taxon>
        <taxon>Ploima</taxon>
        <taxon>Brachionidae</taxon>
        <taxon>Brachionus</taxon>
    </lineage>
</organism>
<accession>A0A3M7QCG1</accession>
<proteinExistence type="predicted"/>
<dbReference type="AlphaFoldDB" id="A0A3M7QCG1"/>
<sequence length="64" mass="7566">MNRPLDGWSRSLPFFFLAGNVASRPAPNTNNKLTSRYSQYKALLLYLKFNYTVNKKPYFFDIIR</sequence>
<name>A0A3M7QCG1_BRAPC</name>
<dbReference type="Proteomes" id="UP000276133">
    <property type="component" value="Unassembled WGS sequence"/>
</dbReference>
<dbReference type="EMBL" id="REGN01006594">
    <property type="protein sequence ID" value="RNA08939.1"/>
    <property type="molecule type" value="Genomic_DNA"/>
</dbReference>
<keyword evidence="2" id="KW-1185">Reference proteome</keyword>
<evidence type="ECO:0000313" key="2">
    <source>
        <dbReference type="Proteomes" id="UP000276133"/>
    </source>
</evidence>
<gene>
    <name evidence="1" type="ORF">BpHYR1_043237</name>
</gene>
<evidence type="ECO:0000313" key="1">
    <source>
        <dbReference type="EMBL" id="RNA08939.1"/>
    </source>
</evidence>
<comment type="caution">
    <text evidence="1">The sequence shown here is derived from an EMBL/GenBank/DDBJ whole genome shotgun (WGS) entry which is preliminary data.</text>
</comment>
<reference evidence="1 2" key="1">
    <citation type="journal article" date="2018" name="Sci. Rep.">
        <title>Genomic signatures of local adaptation to the degree of environmental predictability in rotifers.</title>
        <authorList>
            <person name="Franch-Gras L."/>
            <person name="Hahn C."/>
            <person name="Garcia-Roger E.M."/>
            <person name="Carmona M.J."/>
            <person name="Serra M."/>
            <person name="Gomez A."/>
        </authorList>
    </citation>
    <scope>NUCLEOTIDE SEQUENCE [LARGE SCALE GENOMIC DNA]</scope>
    <source>
        <strain evidence="1">HYR1</strain>
    </source>
</reference>
<protein>
    <submittedName>
        <fullName evidence="1">Uncharacterized protein</fullName>
    </submittedName>
</protein>